<dbReference type="InterPro" id="IPR058997">
    <property type="entry name" value="YycE-like_C"/>
</dbReference>
<dbReference type="PROSITE" id="PS51819">
    <property type="entry name" value="VOC"/>
    <property type="match status" value="1"/>
</dbReference>
<reference evidence="4 5" key="1">
    <citation type="submission" date="2016-04" db="EMBL/GenBank/DDBJ databases">
        <title>Reclassification of Paraburkholderia panaciterrae (Farh et al. 2015) Dobritsa &amp; Samadpour 2016 as a later homotypic synonym of Paraburkholderia ginsengiterrae (Farh et al. 2015) Dobritsa &amp; Samadpour 2016.</title>
        <authorList>
            <person name="Dobritsa A.P."/>
            <person name="Kutumbaka K."/>
            <person name="Samadpour M."/>
        </authorList>
    </citation>
    <scope>NUCLEOTIDE SEQUENCE [LARGE SCALE GENOMIC DNA]</scope>
    <source>
        <strain evidence="3 5">DCY85</strain>
        <strain evidence="2 4">DCY85-1</strain>
    </source>
</reference>
<keyword evidence="4" id="KW-1185">Reference proteome</keyword>
<dbReference type="EMBL" id="LXJZ01000220">
    <property type="protein sequence ID" value="OAJ53247.1"/>
    <property type="molecule type" value="Genomic_DNA"/>
</dbReference>
<evidence type="ECO:0000313" key="4">
    <source>
        <dbReference type="Proteomes" id="UP000077961"/>
    </source>
</evidence>
<organism evidence="3 5">
    <name type="scientific">Paraburkholderia ginsengiterrae</name>
    <dbReference type="NCBI Taxonomy" id="1462993"/>
    <lineage>
        <taxon>Bacteria</taxon>
        <taxon>Pseudomonadati</taxon>
        <taxon>Pseudomonadota</taxon>
        <taxon>Betaproteobacteria</taxon>
        <taxon>Burkholderiales</taxon>
        <taxon>Burkholderiaceae</taxon>
        <taxon>Paraburkholderia</taxon>
    </lineage>
</organism>
<dbReference type="Pfam" id="PF22659">
    <property type="entry name" value="YycE-like_C"/>
    <property type="match status" value="1"/>
</dbReference>
<evidence type="ECO:0000259" key="1">
    <source>
        <dbReference type="PROSITE" id="PS51819"/>
    </source>
</evidence>
<evidence type="ECO:0000313" key="5">
    <source>
        <dbReference type="Proteomes" id="UP000078116"/>
    </source>
</evidence>
<name>A0A1A9N2U4_9BURK</name>
<dbReference type="AlphaFoldDB" id="A0A1A9N2U4"/>
<dbReference type="Pfam" id="PF22658">
    <property type="entry name" value="YycE-like_N"/>
    <property type="match status" value="1"/>
</dbReference>
<dbReference type="Proteomes" id="UP000077961">
    <property type="component" value="Unassembled WGS sequence"/>
</dbReference>
<dbReference type="InterPro" id="IPR029068">
    <property type="entry name" value="Glyas_Bleomycin-R_OHBP_Dase"/>
</dbReference>
<proteinExistence type="predicted"/>
<dbReference type="Gene3D" id="3.10.180.10">
    <property type="entry name" value="2,3-Dihydroxybiphenyl 1,2-Dioxygenase, domain 1"/>
    <property type="match status" value="1"/>
</dbReference>
<evidence type="ECO:0000313" key="3">
    <source>
        <dbReference type="EMBL" id="OAJ56710.1"/>
    </source>
</evidence>
<dbReference type="SUPFAM" id="SSF54593">
    <property type="entry name" value="Glyoxalase/Bleomycin resistance protein/Dihydroxybiphenyl dioxygenase"/>
    <property type="match status" value="1"/>
</dbReference>
<dbReference type="Proteomes" id="UP000078116">
    <property type="component" value="Unassembled WGS sequence"/>
</dbReference>
<dbReference type="CDD" id="cd06587">
    <property type="entry name" value="VOC"/>
    <property type="match status" value="1"/>
</dbReference>
<dbReference type="InterPro" id="IPR058998">
    <property type="entry name" value="YycE-like_N"/>
</dbReference>
<comment type="caution">
    <text evidence="3">The sequence shown here is derived from an EMBL/GenBank/DDBJ whole genome shotgun (WGS) entry which is preliminary data.</text>
</comment>
<dbReference type="RefSeq" id="WP_064271724.1">
    <property type="nucleotide sequence ID" value="NZ_LXJZ01000220.1"/>
</dbReference>
<feature type="domain" description="VOC" evidence="1">
    <location>
        <begin position="1"/>
        <end position="125"/>
    </location>
</feature>
<dbReference type="OrthoDB" id="8018325at2"/>
<sequence length="129" mass="14525">MQAHLRIARPVSDLARAEQMYCAGLGFSVMGRFADHQGFDGVMIGPAGMDYHLEFTQCRTAPVTPAPTHEDLLVLYLPDAETWQSACARLDEHGFVRVRSFNPYWAVSGQTFEDFDGYRTVLQNAAWPR</sequence>
<accession>A0A1A9N2U4</accession>
<gene>
    <name evidence="2" type="ORF">A6V36_12970</name>
    <name evidence="3" type="ORF">A6V37_31295</name>
</gene>
<dbReference type="STRING" id="1462993.A6V36_12970"/>
<dbReference type="EMBL" id="LXKA01000333">
    <property type="protein sequence ID" value="OAJ56710.1"/>
    <property type="molecule type" value="Genomic_DNA"/>
</dbReference>
<dbReference type="InterPro" id="IPR037523">
    <property type="entry name" value="VOC_core"/>
</dbReference>
<evidence type="ECO:0000313" key="2">
    <source>
        <dbReference type="EMBL" id="OAJ53247.1"/>
    </source>
</evidence>
<protein>
    <submittedName>
        <fullName evidence="3">Glyoxalase</fullName>
    </submittedName>
</protein>